<dbReference type="AlphaFoldDB" id="B9D0T8"/>
<accession>B9D0T8</accession>
<evidence type="ECO:0000313" key="2">
    <source>
        <dbReference type="Proteomes" id="UP000003082"/>
    </source>
</evidence>
<keyword evidence="2" id="KW-1185">Reference proteome</keyword>
<evidence type="ECO:0000313" key="1">
    <source>
        <dbReference type="EMBL" id="EEF14340.1"/>
    </source>
</evidence>
<dbReference type="EMBL" id="ACFU01000007">
    <property type="protein sequence ID" value="EEF14340.1"/>
    <property type="molecule type" value="Genomic_DNA"/>
</dbReference>
<organism evidence="1 2">
    <name type="scientific">Campylobacter rectus RM3267</name>
    <dbReference type="NCBI Taxonomy" id="553218"/>
    <lineage>
        <taxon>Bacteria</taxon>
        <taxon>Pseudomonadati</taxon>
        <taxon>Campylobacterota</taxon>
        <taxon>Epsilonproteobacteria</taxon>
        <taxon>Campylobacterales</taxon>
        <taxon>Campylobacteraceae</taxon>
        <taxon>Campylobacter</taxon>
    </lineage>
</organism>
<proteinExistence type="predicted"/>
<name>B9D0T8_CAMRE</name>
<dbReference type="Proteomes" id="UP000003082">
    <property type="component" value="Unassembled WGS sequence"/>
</dbReference>
<sequence>MKTALNLSNFVAEFDELVFADFCFLNLSAKGKNQPSKIALRL</sequence>
<comment type="caution">
    <text evidence="1">The sequence shown here is derived from an EMBL/GenBank/DDBJ whole genome shotgun (WGS) entry which is preliminary data.</text>
</comment>
<gene>
    <name evidence="1" type="ORF">CAMRE0001_2734</name>
</gene>
<reference evidence="1 2" key="1">
    <citation type="submission" date="2008-08" db="EMBL/GenBank/DDBJ databases">
        <authorList>
            <person name="Madupu R."/>
            <person name="Durkin A.S."/>
            <person name="Torralba M."/>
            <person name="Methe B."/>
            <person name="Sutton G.G."/>
            <person name="Strausberg R.L."/>
            <person name="Nelson K.E."/>
        </authorList>
    </citation>
    <scope>NUCLEOTIDE SEQUENCE [LARGE SCALE GENOMIC DNA]</scope>
    <source>
        <strain evidence="1 2">RM3267</strain>
    </source>
</reference>
<dbReference type="STRING" id="553218.CAMRE0001_2734"/>
<protein>
    <submittedName>
        <fullName evidence="1">Uncharacterized protein</fullName>
    </submittedName>
</protein>